<dbReference type="PANTHER" id="PTHR34295:SF1">
    <property type="entry name" value="BIOTIN TRANSPORTER BIOY"/>
    <property type="match status" value="1"/>
</dbReference>
<reference evidence="5" key="1">
    <citation type="journal article" date="2019" name="Int. J. Syst. Evol. Microbiol.">
        <title>The Global Catalogue of Microorganisms (GCM) 10K type strain sequencing project: providing services to taxonomists for standard genome sequencing and annotation.</title>
        <authorList>
            <consortium name="The Broad Institute Genomics Platform"/>
            <consortium name="The Broad Institute Genome Sequencing Center for Infectious Disease"/>
            <person name="Wu L."/>
            <person name="Ma J."/>
        </authorList>
    </citation>
    <scope>NUCLEOTIDE SEQUENCE [LARGE SCALE GENOMIC DNA]</scope>
    <source>
        <strain evidence="5">CGMCC 1.13574</strain>
    </source>
</reference>
<evidence type="ECO:0000256" key="1">
    <source>
        <dbReference type="ARBA" id="ARBA00010692"/>
    </source>
</evidence>
<keyword evidence="2 3" id="KW-0472">Membrane</keyword>
<feature type="transmembrane region" description="Helical" evidence="3">
    <location>
        <begin position="12"/>
        <end position="32"/>
    </location>
</feature>
<evidence type="ECO:0000313" key="4">
    <source>
        <dbReference type="EMBL" id="MFD2171721.1"/>
    </source>
</evidence>
<comment type="caution">
    <text evidence="4">The sequence shown here is derived from an EMBL/GenBank/DDBJ whole genome shotgun (WGS) entry which is preliminary data.</text>
</comment>
<gene>
    <name evidence="4" type="ORF">ACFSOY_17300</name>
</gene>
<evidence type="ECO:0000256" key="2">
    <source>
        <dbReference type="PIRNR" id="PIRNR016661"/>
    </source>
</evidence>
<keyword evidence="3" id="KW-1133">Transmembrane helix</keyword>
<feature type="transmembrane region" description="Helical" evidence="3">
    <location>
        <begin position="44"/>
        <end position="71"/>
    </location>
</feature>
<comment type="similarity">
    <text evidence="1 2">Belongs to the BioY family.</text>
</comment>
<keyword evidence="3" id="KW-0812">Transmembrane</keyword>
<keyword evidence="2" id="KW-0813">Transport</keyword>
<comment type="subcellular location">
    <subcellularLocation>
        <location evidence="2">Cell membrane</location>
        <topology evidence="2">Multi-pass membrane protein</topology>
    </subcellularLocation>
</comment>
<protein>
    <recommendedName>
        <fullName evidence="2">Biotin transporter</fullName>
    </recommendedName>
</protein>
<dbReference type="InterPro" id="IPR003784">
    <property type="entry name" value="BioY"/>
</dbReference>
<feature type="transmembrane region" description="Helical" evidence="3">
    <location>
        <begin position="155"/>
        <end position="174"/>
    </location>
</feature>
<dbReference type="PIRSF" id="PIRSF016661">
    <property type="entry name" value="BioY"/>
    <property type="match status" value="1"/>
</dbReference>
<evidence type="ECO:0000256" key="3">
    <source>
        <dbReference type="SAM" id="Phobius"/>
    </source>
</evidence>
<dbReference type="Pfam" id="PF02632">
    <property type="entry name" value="BioY"/>
    <property type="match status" value="1"/>
</dbReference>
<keyword evidence="5" id="KW-1185">Reference proteome</keyword>
<dbReference type="EMBL" id="JBHUIO010000011">
    <property type="protein sequence ID" value="MFD2171721.1"/>
    <property type="molecule type" value="Genomic_DNA"/>
</dbReference>
<dbReference type="RefSeq" id="WP_386048765.1">
    <property type="nucleotide sequence ID" value="NZ_JBHUIO010000011.1"/>
</dbReference>
<feature type="transmembrane region" description="Helical" evidence="3">
    <location>
        <begin position="83"/>
        <end position="105"/>
    </location>
</feature>
<evidence type="ECO:0000313" key="5">
    <source>
        <dbReference type="Proteomes" id="UP001597343"/>
    </source>
</evidence>
<proteinExistence type="inferred from homology"/>
<dbReference type="Gene3D" id="1.10.1760.20">
    <property type="match status" value="1"/>
</dbReference>
<dbReference type="PANTHER" id="PTHR34295">
    <property type="entry name" value="BIOTIN TRANSPORTER BIOY"/>
    <property type="match status" value="1"/>
</dbReference>
<feature type="transmembrane region" description="Helical" evidence="3">
    <location>
        <begin position="117"/>
        <end position="135"/>
    </location>
</feature>
<name>A0ABW5A2B7_9BACL</name>
<dbReference type="Proteomes" id="UP001597343">
    <property type="component" value="Unassembled WGS sequence"/>
</dbReference>
<sequence>MGVQFTVRGVVFSALFAALLVVLSYVNINLGFSPVPITLSNMTIMLAGAMLGAFYGFSSMALVVLLTLIGLPMWHGNGGIGHVAGPTGGFIVMYPICAFFVGLVASRIKGSGIFAHAKMLITFILFGSLLSYVGGVPWLKAVAGVSWNDALALGFYPYLIGDLCKAAVATLVVLQVRRIYPPDRLVGKGGSKVVPLG</sequence>
<keyword evidence="2" id="KW-1003">Cell membrane</keyword>
<organism evidence="4 5">
    <name type="scientific">Tumebacillus lipolyticus</name>
    <dbReference type="NCBI Taxonomy" id="1280370"/>
    <lineage>
        <taxon>Bacteria</taxon>
        <taxon>Bacillati</taxon>
        <taxon>Bacillota</taxon>
        <taxon>Bacilli</taxon>
        <taxon>Bacillales</taxon>
        <taxon>Alicyclobacillaceae</taxon>
        <taxon>Tumebacillus</taxon>
    </lineage>
</organism>
<accession>A0ABW5A2B7</accession>